<dbReference type="InterPro" id="IPR029031">
    <property type="entry name" value="Gingipain_N_sf"/>
</dbReference>
<feature type="domain" description="Gingipain" evidence="3">
    <location>
        <begin position="554"/>
        <end position="922"/>
    </location>
</feature>
<dbReference type="NCBIfam" id="NF033707">
    <property type="entry name" value="T9SS_sortase"/>
    <property type="match status" value="1"/>
</dbReference>
<comment type="caution">
    <text evidence="4">The sequence shown here is derived from an EMBL/GenBank/DDBJ whole genome shotgun (WGS) entry which is preliminary data.</text>
</comment>
<dbReference type="Gene3D" id="2.60.40.4070">
    <property type="match status" value="1"/>
</dbReference>
<dbReference type="InterPro" id="IPR001769">
    <property type="entry name" value="Gingipain"/>
</dbReference>
<sequence length="1291" mass="144086">MKKTLTFLISLLFISVYAQNKHFDLTWSTTPKEFFKESASIQLPTFNEEYFVSNDDGTISFMAQWDDNRFVNARSLQLSNVVYETMSNEGLGAIDKSKLPTAIQAKIVNASARDKNAHLLIVSPLIIENGTVKKVVSFDVSYNFSSRRTNAIAKSNTAITNSVLASGNFYKFSVTESGIYRIDANFLNQLGLNTGTINPRKIKIYGNGGRMIPHLNSLNQYYDVAENAITVVGEEDGEFNAQDFILFYAEGPDVFNEDSQTHINAYTDKTYYYITADGSEDGKRIPEAVQPTAAADVTITQYDDYQYHEVDNVNIVKLGRRWFGEVFNIESEQTFNFSLPNLVTTEPVRIGIKPAAISNGITNMSTFINNQPAQNINGQPAFNFTFPQINDSRLATEHNVSGVPANRNGLIIDEVNLTSEDLNITLSYQNNGIAGSIAYLDYISVESTRTLTGIDNQFKFKYNDARNIIGVGEFVISNASKVFEVWDITDMWNITKVTNTALANTFSFKAPMGEVRQYIAGDTSRFLIPTIEPNSQVVNQDIKGTIFADGDVEYIIVTPENLASQAERIAEFHRGNSGMIVKVVTLESIYSEFNTGNPDIGAIRNLIKYVYDNASTPENRIKYVCMFGDASYDYKDRIQGNTNIVPVFQAYDSFNLTSGFMTDDFYGMMDDNEGTLAVSDRLDVAMGRMLMLDPNQAKNIVDKTLVYYSKEAFGRWRNTVTIVSDDAENNSDKDLQVDLDALGEVIATEKPFINISKIHSDAYVQQSSAAGERYPEVNEAIKDKIALGSLVVNYFGHGGEDGLAGERIFEKGESQELTNDCRLPLFITITCEYTRFDNPLRETAGEFMFWNEKGGAVSLLTTTRQIFQNVGVSINELLARYLFAYDSNEYPTVAEALRQTKNLVTTSNKRTVFYIGDPAMKLAIPRPRVNLTAINDVPITQPTDTLKALSRVKIAGNITDDAGNLMNTYNGTVFSTIYDKKIQRQTLANDFPFIFDFETLGEIIFRGKAAVVNGNFEFEFVVPRDITIPVGNGRISFYAEKEGTLEDHTGYSESFKVGELNEDAPIDNDAPVVDLFLNDESFVSGGITNESPFLLAKLSDANGINTASGIGHDIIAILDGDEVNPIVLNDYYETELNDYTRGIVKFQLRDLEEGTHTLSLRAWDVYNNSTTTEIQFTVFNESNSLTITNVLNYPNPFVSYTEFWFNHNSSTELDVMVQIFTISGKVVRTLVGKTNAGASSKDFSSLSRDIVWDGKDDFGDKLAKGVYVYKITVKSPLTNQKVEKFEKLVIL</sequence>
<dbReference type="Gene3D" id="3.40.50.1460">
    <property type="match status" value="1"/>
</dbReference>
<dbReference type="OrthoDB" id="9809780at2"/>
<name>A0A2T6BXS5_9FLAO</name>
<keyword evidence="1 2" id="KW-0732">Signal</keyword>
<organism evidence="4 5">
    <name type="scientific">Kordia periserrulae</name>
    <dbReference type="NCBI Taxonomy" id="701523"/>
    <lineage>
        <taxon>Bacteria</taxon>
        <taxon>Pseudomonadati</taxon>
        <taxon>Bacteroidota</taxon>
        <taxon>Flavobacteriia</taxon>
        <taxon>Flavobacteriales</taxon>
        <taxon>Flavobacteriaceae</taxon>
        <taxon>Kordia</taxon>
    </lineage>
</organism>
<dbReference type="NCBIfam" id="TIGR04183">
    <property type="entry name" value="Por_Secre_tail"/>
    <property type="match status" value="1"/>
</dbReference>
<keyword evidence="5" id="KW-1185">Reference proteome</keyword>
<protein>
    <submittedName>
        <fullName evidence="4">Putative secreted protein (Por secretion system target)</fullName>
    </submittedName>
</protein>
<dbReference type="Proteomes" id="UP000244090">
    <property type="component" value="Unassembled WGS sequence"/>
</dbReference>
<dbReference type="CDD" id="cd02258">
    <property type="entry name" value="Peptidase_C25_N"/>
    <property type="match status" value="1"/>
</dbReference>
<gene>
    <name evidence="4" type="ORF">C8N46_10535</name>
</gene>
<proteinExistence type="predicted"/>
<evidence type="ECO:0000256" key="2">
    <source>
        <dbReference type="SAM" id="SignalP"/>
    </source>
</evidence>
<reference evidence="4 5" key="1">
    <citation type="submission" date="2018-04" db="EMBL/GenBank/DDBJ databases">
        <title>Genomic Encyclopedia of Archaeal and Bacterial Type Strains, Phase II (KMG-II): from individual species to whole genera.</title>
        <authorList>
            <person name="Goeker M."/>
        </authorList>
    </citation>
    <scope>NUCLEOTIDE SEQUENCE [LARGE SCALE GENOMIC DNA]</scope>
    <source>
        <strain evidence="4 5">DSM 25731</strain>
    </source>
</reference>
<evidence type="ECO:0000313" key="5">
    <source>
        <dbReference type="Proteomes" id="UP000244090"/>
    </source>
</evidence>
<feature type="signal peptide" evidence="2">
    <location>
        <begin position="1"/>
        <end position="18"/>
    </location>
</feature>
<evidence type="ECO:0000259" key="3">
    <source>
        <dbReference type="Pfam" id="PF01364"/>
    </source>
</evidence>
<dbReference type="GO" id="GO:0006508">
    <property type="term" value="P:proteolysis"/>
    <property type="evidence" value="ECO:0007669"/>
    <property type="project" value="InterPro"/>
</dbReference>
<dbReference type="Gene3D" id="3.40.50.10390">
    <property type="entry name" value="Gingipain r, domain 1"/>
    <property type="match status" value="1"/>
</dbReference>
<evidence type="ECO:0000256" key="1">
    <source>
        <dbReference type="ARBA" id="ARBA00022729"/>
    </source>
</evidence>
<dbReference type="InterPro" id="IPR029030">
    <property type="entry name" value="Caspase-like_dom_sf"/>
</dbReference>
<dbReference type="Pfam" id="PF01364">
    <property type="entry name" value="Peptidase_C25"/>
    <property type="match status" value="1"/>
</dbReference>
<dbReference type="GO" id="GO:0008234">
    <property type="term" value="F:cysteine-type peptidase activity"/>
    <property type="evidence" value="ECO:0007669"/>
    <property type="project" value="InterPro"/>
</dbReference>
<dbReference type="RefSeq" id="WP_108115010.1">
    <property type="nucleotide sequence ID" value="NZ_QBKT01000005.1"/>
</dbReference>
<dbReference type="SUPFAM" id="SSF52129">
    <property type="entry name" value="Caspase-like"/>
    <property type="match status" value="1"/>
</dbReference>
<feature type="chain" id="PRO_5015623449" evidence="2">
    <location>
        <begin position="19"/>
        <end position="1291"/>
    </location>
</feature>
<evidence type="ECO:0000313" key="4">
    <source>
        <dbReference type="EMBL" id="PTX60879.1"/>
    </source>
</evidence>
<dbReference type="EMBL" id="QBKT01000005">
    <property type="protein sequence ID" value="PTX60879.1"/>
    <property type="molecule type" value="Genomic_DNA"/>
</dbReference>
<dbReference type="InterPro" id="IPR026444">
    <property type="entry name" value="Secre_tail"/>
</dbReference>
<accession>A0A2T6BXS5</accession>